<feature type="transmembrane region" description="Helical" evidence="6">
    <location>
        <begin position="297"/>
        <end position="318"/>
    </location>
</feature>
<keyword evidence="3" id="KW-0133">Cell shape</keyword>
<dbReference type="GO" id="GO:0015648">
    <property type="term" value="F:lipid-linked peptidoglycan transporter activity"/>
    <property type="evidence" value="ECO:0007669"/>
    <property type="project" value="TreeGrafter"/>
</dbReference>
<keyword evidence="7" id="KW-0131">Cell cycle</keyword>
<evidence type="ECO:0000256" key="4">
    <source>
        <dbReference type="ARBA" id="ARBA00022989"/>
    </source>
</evidence>
<feature type="transmembrane region" description="Helical" evidence="6">
    <location>
        <begin position="56"/>
        <end position="78"/>
    </location>
</feature>
<dbReference type="PROSITE" id="PS00428">
    <property type="entry name" value="FTSW_RODA_SPOVE"/>
    <property type="match status" value="1"/>
</dbReference>
<reference evidence="7 8" key="1">
    <citation type="submission" date="2019-03" db="EMBL/GenBank/DDBJ databases">
        <title>Genomic Encyclopedia of Type Strains, Phase IV (KMG-IV): sequencing the most valuable type-strain genomes for metagenomic binning, comparative biology and taxonomic classification.</title>
        <authorList>
            <person name="Goeker M."/>
        </authorList>
    </citation>
    <scope>NUCLEOTIDE SEQUENCE [LARGE SCALE GENOMIC DNA]</scope>
    <source>
        <strain evidence="7 8">DSM 100055</strain>
    </source>
</reference>
<protein>
    <submittedName>
        <fullName evidence="7">Cell division protein FtsW</fullName>
    </submittedName>
</protein>
<name>A0AA46DX33_9FUSO</name>
<feature type="transmembrane region" description="Helical" evidence="6">
    <location>
        <begin position="363"/>
        <end position="385"/>
    </location>
</feature>
<comment type="subcellular location">
    <subcellularLocation>
        <location evidence="1">Membrane</location>
        <topology evidence="1">Multi-pass membrane protein</topology>
    </subcellularLocation>
</comment>
<feature type="transmembrane region" description="Helical" evidence="6">
    <location>
        <begin position="160"/>
        <end position="176"/>
    </location>
</feature>
<dbReference type="Pfam" id="PF01098">
    <property type="entry name" value="FTSW_RODA_SPOVE"/>
    <property type="match status" value="1"/>
</dbReference>
<dbReference type="InterPro" id="IPR001182">
    <property type="entry name" value="FtsW/RodA"/>
</dbReference>
<evidence type="ECO:0000256" key="5">
    <source>
        <dbReference type="ARBA" id="ARBA00023136"/>
    </source>
</evidence>
<evidence type="ECO:0000256" key="2">
    <source>
        <dbReference type="ARBA" id="ARBA00022692"/>
    </source>
</evidence>
<dbReference type="GO" id="GO:0008360">
    <property type="term" value="P:regulation of cell shape"/>
    <property type="evidence" value="ECO:0007669"/>
    <property type="project" value="UniProtKB-KW"/>
</dbReference>
<dbReference type="GO" id="GO:0032153">
    <property type="term" value="C:cell division site"/>
    <property type="evidence" value="ECO:0007669"/>
    <property type="project" value="TreeGrafter"/>
</dbReference>
<gene>
    <name evidence="7" type="ORF">EV215_1993</name>
</gene>
<evidence type="ECO:0000256" key="1">
    <source>
        <dbReference type="ARBA" id="ARBA00004141"/>
    </source>
</evidence>
<keyword evidence="7" id="KW-0132">Cell division</keyword>
<evidence type="ECO:0000313" key="7">
    <source>
        <dbReference type="EMBL" id="TDT67436.1"/>
    </source>
</evidence>
<evidence type="ECO:0000313" key="8">
    <source>
        <dbReference type="Proteomes" id="UP000294678"/>
    </source>
</evidence>
<accession>A0AA46DX33</accession>
<proteinExistence type="predicted"/>
<dbReference type="InterPro" id="IPR018365">
    <property type="entry name" value="Cell_cycle_FtsW-rel_CS"/>
</dbReference>
<dbReference type="GO" id="GO:0005886">
    <property type="term" value="C:plasma membrane"/>
    <property type="evidence" value="ECO:0007669"/>
    <property type="project" value="TreeGrafter"/>
</dbReference>
<organism evidence="7 8">
    <name type="scientific">Hypnocyclicus thermotrophus</name>
    <dbReference type="NCBI Taxonomy" id="1627895"/>
    <lineage>
        <taxon>Bacteria</taxon>
        <taxon>Fusobacteriati</taxon>
        <taxon>Fusobacteriota</taxon>
        <taxon>Fusobacteriia</taxon>
        <taxon>Fusobacteriales</taxon>
        <taxon>Fusobacteriaceae</taxon>
        <taxon>Hypnocyclicus</taxon>
    </lineage>
</organism>
<feature type="transmembrane region" description="Helical" evidence="6">
    <location>
        <begin position="206"/>
        <end position="223"/>
    </location>
</feature>
<dbReference type="EMBL" id="SOBG01000010">
    <property type="protein sequence ID" value="TDT67436.1"/>
    <property type="molecule type" value="Genomic_DNA"/>
</dbReference>
<dbReference type="Proteomes" id="UP000294678">
    <property type="component" value="Unassembled WGS sequence"/>
</dbReference>
<sequence length="403" mass="46164">MDKKNQLSTSIPNYAIFIVIISIVILLSIFSVINIASSNLNNVLNEKSLIGFKLAFKQLIFLILSLGIVFLIVFIAPYKKLENSYIVFTIYLFTNILLIWVLFGREVNGAKRWLDIPLGFKIQPSEFAKITFIILLAKIFSKIEKYNKQISFIDLIEKKIINNFIIIFIIPALVLLEKDLGTVIHYSLIFLSMFLISKIKKGFKTFILIFYIGAILLGGVYIYKTSNHNDYKFRRINSYVERLFHNKYDKDDQVTQSIYGIASGGFLGRGYGNGIQKYNYVPEIHTDFIFATISEEMGFLISTIIIISYIVLYYFLLLISFRSKNMFGKYLVFGIANMIISQVILNLYVVTGLFPTTGIPLPFLSYGGSSTLTMYMIIALALNVLRTGNIKREGKNEFKRENN</sequence>
<evidence type="ECO:0000256" key="3">
    <source>
        <dbReference type="ARBA" id="ARBA00022960"/>
    </source>
</evidence>
<keyword evidence="5 6" id="KW-0472">Membrane</keyword>
<evidence type="ECO:0000256" key="6">
    <source>
        <dbReference type="SAM" id="Phobius"/>
    </source>
</evidence>
<keyword evidence="2 6" id="KW-0812">Transmembrane</keyword>
<feature type="transmembrane region" description="Helical" evidence="6">
    <location>
        <begin position="330"/>
        <end position="351"/>
    </location>
</feature>
<feature type="transmembrane region" description="Helical" evidence="6">
    <location>
        <begin position="12"/>
        <end position="36"/>
    </location>
</feature>
<dbReference type="RefSeq" id="WP_134113848.1">
    <property type="nucleotide sequence ID" value="NZ_SOBG01000010.1"/>
</dbReference>
<dbReference type="GO" id="GO:0051301">
    <property type="term" value="P:cell division"/>
    <property type="evidence" value="ECO:0007669"/>
    <property type="project" value="UniProtKB-KW"/>
</dbReference>
<feature type="transmembrane region" description="Helical" evidence="6">
    <location>
        <begin position="123"/>
        <end position="140"/>
    </location>
</feature>
<dbReference type="PANTHER" id="PTHR30474">
    <property type="entry name" value="CELL CYCLE PROTEIN"/>
    <property type="match status" value="1"/>
</dbReference>
<dbReference type="AlphaFoldDB" id="A0AA46DX33"/>
<keyword evidence="4 6" id="KW-1133">Transmembrane helix</keyword>
<keyword evidence="8" id="KW-1185">Reference proteome</keyword>
<comment type="caution">
    <text evidence="7">The sequence shown here is derived from an EMBL/GenBank/DDBJ whole genome shotgun (WGS) entry which is preliminary data.</text>
</comment>
<feature type="transmembrane region" description="Helical" evidence="6">
    <location>
        <begin position="85"/>
        <end position="103"/>
    </location>
</feature>
<feature type="transmembrane region" description="Helical" evidence="6">
    <location>
        <begin position="182"/>
        <end position="199"/>
    </location>
</feature>